<dbReference type="PROSITE" id="PS50111">
    <property type="entry name" value="CHEMOTAXIS_TRANSDUC_2"/>
    <property type="match status" value="1"/>
</dbReference>
<keyword evidence="6 10" id="KW-0472">Membrane</keyword>
<dbReference type="STRING" id="1121391.SAMN02745206_03155"/>
<evidence type="ECO:0000256" key="1">
    <source>
        <dbReference type="ARBA" id="ARBA00004651"/>
    </source>
</evidence>
<dbReference type="GO" id="GO:0005886">
    <property type="term" value="C:plasma membrane"/>
    <property type="evidence" value="ECO:0007669"/>
    <property type="project" value="UniProtKB-SubCell"/>
</dbReference>
<accession>A0A1M5GLA2</accession>
<keyword evidence="3" id="KW-0145">Chemotaxis</keyword>
<keyword evidence="8" id="KW-0807">Transducer</keyword>
<evidence type="ECO:0000256" key="3">
    <source>
        <dbReference type="ARBA" id="ARBA00022500"/>
    </source>
</evidence>
<dbReference type="PANTHER" id="PTHR43531:SF11">
    <property type="entry name" value="METHYL-ACCEPTING CHEMOTAXIS PROTEIN 3"/>
    <property type="match status" value="1"/>
</dbReference>
<keyword evidence="5 10" id="KW-1133">Transmembrane helix</keyword>
<dbReference type="Proteomes" id="UP000184076">
    <property type="component" value="Unassembled WGS sequence"/>
</dbReference>
<dbReference type="InterPro" id="IPR004090">
    <property type="entry name" value="Chemotax_Me-accpt_rcpt"/>
</dbReference>
<evidence type="ECO:0000256" key="6">
    <source>
        <dbReference type="ARBA" id="ARBA00023136"/>
    </source>
</evidence>
<comment type="subcellular location">
    <subcellularLocation>
        <location evidence="1">Cell membrane</location>
        <topology evidence="1">Multi-pass membrane protein</topology>
    </subcellularLocation>
</comment>
<feature type="domain" description="Methyl-accepting transducer" evidence="11">
    <location>
        <begin position="231"/>
        <end position="460"/>
    </location>
</feature>
<dbReference type="GO" id="GO:0007165">
    <property type="term" value="P:signal transduction"/>
    <property type="evidence" value="ECO:0007669"/>
    <property type="project" value="UniProtKB-KW"/>
</dbReference>
<evidence type="ECO:0000313" key="13">
    <source>
        <dbReference type="Proteomes" id="UP000184076"/>
    </source>
</evidence>
<dbReference type="Pfam" id="PF00015">
    <property type="entry name" value="MCPsignal"/>
    <property type="match status" value="1"/>
</dbReference>
<dbReference type="InterPro" id="IPR033480">
    <property type="entry name" value="sCache_2"/>
</dbReference>
<protein>
    <submittedName>
        <fullName evidence="12">Methyl-accepting chemotaxis sensory transducer with Cache sensor</fullName>
    </submittedName>
</protein>
<evidence type="ECO:0000259" key="11">
    <source>
        <dbReference type="PROSITE" id="PS50111"/>
    </source>
</evidence>
<feature type="transmembrane region" description="Helical" evidence="10">
    <location>
        <begin position="193"/>
        <end position="213"/>
    </location>
</feature>
<proteinExistence type="inferred from homology"/>
<keyword evidence="4 10" id="KW-0812">Transmembrane</keyword>
<dbReference type="GO" id="GO:0004888">
    <property type="term" value="F:transmembrane signaling receptor activity"/>
    <property type="evidence" value="ECO:0007669"/>
    <property type="project" value="InterPro"/>
</dbReference>
<dbReference type="SMART" id="SM01049">
    <property type="entry name" value="Cache_2"/>
    <property type="match status" value="1"/>
</dbReference>
<evidence type="ECO:0000256" key="2">
    <source>
        <dbReference type="ARBA" id="ARBA00022475"/>
    </source>
</evidence>
<dbReference type="EMBL" id="FQVB01000038">
    <property type="protein sequence ID" value="SHG04292.1"/>
    <property type="molecule type" value="Genomic_DNA"/>
</dbReference>
<reference evidence="13" key="1">
    <citation type="submission" date="2016-11" db="EMBL/GenBank/DDBJ databases">
        <authorList>
            <person name="Varghese N."/>
            <person name="Submissions S."/>
        </authorList>
    </citation>
    <scope>NUCLEOTIDE SEQUENCE [LARGE SCALE GENOMIC DNA]</scope>
    <source>
        <strain evidence="13">DSM 9756</strain>
    </source>
</reference>
<gene>
    <name evidence="12" type="ORF">SAMN02745206_03155</name>
</gene>
<keyword evidence="13" id="KW-1185">Reference proteome</keyword>
<sequence>MGAQGKKRIKLRTKILFLGLGGVVAFAAVLAWVAWDVESRMMQEKRTATRHAVEVAYSILEKYHASFQSGVLSEEDAKRAALEQIAAMRYGGGDYFWVNDLKPAMVLHPIKADLNGKDLSDFKDPQGKHLFVEFVKVCRESGEGFVDYLWPKPGSDKPVPKISYVRLFSPWGWIVGSGIYVDDIQADVNSLRLSFLGVLGLFALLGLTGTWIVSRSIAKPITDVTDGLNAGSEQVAAAAAQVSAAGQSLAEGTSDQAASIEETSSALEETASMTRQNADNANQAQAIVRESGRDMHEAKGAMAELTTAIEAISSASQETQKIIKTIDEIAFQTNLLALNAAVEAARAGEAGAGFAVVADEVRNLAMRAAEAARSTAEIIEDTVKKVRDCSSLVDKTNSAFAKVEGGSRRIGELVEEIAAASNEQAEGIEQINRAVAQLDRVVQQNAAHAEETASASNELNHQAERMRHFVLELQAIVGQNGRRHKRGARVEDHSGGVRKGAGSKGNGAWTGKQRTKAPAPPAVKKPEQPIPFDEDEDLADF</sequence>
<dbReference type="InterPro" id="IPR004089">
    <property type="entry name" value="MCPsignal_dom"/>
</dbReference>
<dbReference type="SUPFAM" id="SSF58104">
    <property type="entry name" value="Methyl-accepting chemotaxis protein (MCP) signaling domain"/>
    <property type="match status" value="1"/>
</dbReference>
<dbReference type="Gene3D" id="1.10.287.950">
    <property type="entry name" value="Methyl-accepting chemotaxis protein"/>
    <property type="match status" value="1"/>
</dbReference>
<feature type="compositionally biased region" description="Acidic residues" evidence="9">
    <location>
        <begin position="532"/>
        <end position="541"/>
    </location>
</feature>
<evidence type="ECO:0000256" key="4">
    <source>
        <dbReference type="ARBA" id="ARBA00022692"/>
    </source>
</evidence>
<keyword evidence="2" id="KW-1003">Cell membrane</keyword>
<feature type="region of interest" description="Disordered" evidence="9">
    <location>
        <begin position="480"/>
        <end position="541"/>
    </location>
</feature>
<evidence type="ECO:0000256" key="8">
    <source>
        <dbReference type="PROSITE-ProRule" id="PRU00284"/>
    </source>
</evidence>
<dbReference type="GO" id="GO:0006935">
    <property type="term" value="P:chemotaxis"/>
    <property type="evidence" value="ECO:0007669"/>
    <property type="project" value="UniProtKB-KW"/>
</dbReference>
<feature type="transmembrane region" description="Helical" evidence="10">
    <location>
        <begin position="15"/>
        <end position="35"/>
    </location>
</feature>
<evidence type="ECO:0000256" key="5">
    <source>
        <dbReference type="ARBA" id="ARBA00022989"/>
    </source>
</evidence>
<dbReference type="Pfam" id="PF17200">
    <property type="entry name" value="sCache_2"/>
    <property type="match status" value="1"/>
</dbReference>
<evidence type="ECO:0000313" key="12">
    <source>
        <dbReference type="EMBL" id="SHG04292.1"/>
    </source>
</evidence>
<dbReference type="AlphaFoldDB" id="A0A1M5GLA2"/>
<evidence type="ECO:0000256" key="9">
    <source>
        <dbReference type="SAM" id="MobiDB-lite"/>
    </source>
</evidence>
<comment type="similarity">
    <text evidence="7">Belongs to the methyl-accepting chemotaxis (MCP) protein family.</text>
</comment>
<name>A0A1M5GLA2_9BACT</name>
<dbReference type="InterPro" id="IPR051310">
    <property type="entry name" value="MCP_chemotaxis"/>
</dbReference>
<evidence type="ECO:0000256" key="7">
    <source>
        <dbReference type="ARBA" id="ARBA00029447"/>
    </source>
</evidence>
<evidence type="ECO:0000256" key="10">
    <source>
        <dbReference type="SAM" id="Phobius"/>
    </source>
</evidence>
<dbReference type="RefSeq" id="WP_073041168.1">
    <property type="nucleotide sequence ID" value="NZ_FQVB01000038.1"/>
</dbReference>
<dbReference type="SMART" id="SM00283">
    <property type="entry name" value="MA"/>
    <property type="match status" value="1"/>
</dbReference>
<organism evidence="12 13">
    <name type="scientific">Desulfacinum infernum DSM 9756</name>
    <dbReference type="NCBI Taxonomy" id="1121391"/>
    <lineage>
        <taxon>Bacteria</taxon>
        <taxon>Pseudomonadati</taxon>
        <taxon>Thermodesulfobacteriota</taxon>
        <taxon>Syntrophobacteria</taxon>
        <taxon>Syntrophobacterales</taxon>
        <taxon>Syntrophobacteraceae</taxon>
        <taxon>Desulfacinum</taxon>
    </lineage>
</organism>
<dbReference type="PRINTS" id="PR00260">
    <property type="entry name" value="CHEMTRNSDUCR"/>
</dbReference>
<dbReference type="OrthoDB" id="5390881at2"/>
<dbReference type="PANTHER" id="PTHR43531">
    <property type="entry name" value="PROTEIN ICFG"/>
    <property type="match status" value="1"/>
</dbReference>
<dbReference type="Gene3D" id="3.30.450.20">
    <property type="entry name" value="PAS domain"/>
    <property type="match status" value="1"/>
</dbReference>